<dbReference type="EMBL" id="JBHUON010000002">
    <property type="protein sequence ID" value="MFD2863609.1"/>
    <property type="molecule type" value="Genomic_DNA"/>
</dbReference>
<evidence type="ECO:0000313" key="1">
    <source>
        <dbReference type="EMBL" id="MFD2863609.1"/>
    </source>
</evidence>
<sequence length="155" mass="17904">MRRHDKIASAAAQSTTDYDARFRKLMAHSYAGVIFLDKDLGVIYRNVPVIVAQINCGPSTKNYTIYHIGDARLLDKLNPSRHINLFILHVQNDIDVFKSVARVKPDVTIYDHVMELGHAVNKWRWSYQFTYNKIKDLDPAKSWVLTWGERVMVGK</sequence>
<keyword evidence="2" id="KW-1185">Reference proteome</keyword>
<organism evidence="1 2">
    <name type="scientific">Mucilaginibacter antarcticus</name>
    <dbReference type="NCBI Taxonomy" id="1855725"/>
    <lineage>
        <taxon>Bacteria</taxon>
        <taxon>Pseudomonadati</taxon>
        <taxon>Bacteroidota</taxon>
        <taxon>Sphingobacteriia</taxon>
        <taxon>Sphingobacteriales</taxon>
        <taxon>Sphingobacteriaceae</taxon>
        <taxon>Mucilaginibacter</taxon>
    </lineage>
</organism>
<comment type="caution">
    <text evidence="1">The sequence shown here is derived from an EMBL/GenBank/DDBJ whole genome shotgun (WGS) entry which is preliminary data.</text>
</comment>
<dbReference type="RefSeq" id="WP_377123300.1">
    <property type="nucleotide sequence ID" value="NZ_JBHUHN010000001.1"/>
</dbReference>
<protein>
    <submittedName>
        <fullName evidence="1">Uncharacterized protein</fullName>
    </submittedName>
</protein>
<name>A0ABW5XLX0_9SPHI</name>
<proteinExistence type="predicted"/>
<gene>
    <name evidence="1" type="ORF">ACFSYC_02815</name>
</gene>
<accession>A0ABW5XLX0</accession>
<evidence type="ECO:0000313" key="2">
    <source>
        <dbReference type="Proteomes" id="UP001597601"/>
    </source>
</evidence>
<dbReference type="Proteomes" id="UP001597601">
    <property type="component" value="Unassembled WGS sequence"/>
</dbReference>
<reference evidence="2" key="1">
    <citation type="journal article" date="2019" name="Int. J. Syst. Evol. Microbiol.">
        <title>The Global Catalogue of Microorganisms (GCM) 10K type strain sequencing project: providing services to taxonomists for standard genome sequencing and annotation.</title>
        <authorList>
            <consortium name="The Broad Institute Genomics Platform"/>
            <consortium name="The Broad Institute Genome Sequencing Center for Infectious Disease"/>
            <person name="Wu L."/>
            <person name="Ma J."/>
        </authorList>
    </citation>
    <scope>NUCLEOTIDE SEQUENCE [LARGE SCALE GENOMIC DNA]</scope>
    <source>
        <strain evidence="2">KCTC 52232</strain>
    </source>
</reference>